<dbReference type="RefSeq" id="WP_213235140.1">
    <property type="nucleotide sequence ID" value="NZ_JAHBCL010000002.1"/>
</dbReference>
<dbReference type="EMBL" id="JAHBCL010000002">
    <property type="protein sequence ID" value="MBS7525356.1"/>
    <property type="molecule type" value="Genomic_DNA"/>
</dbReference>
<evidence type="ECO:0000313" key="2">
    <source>
        <dbReference type="EMBL" id="MBS7525356.1"/>
    </source>
</evidence>
<dbReference type="Pfam" id="PF07862">
    <property type="entry name" value="Nif11"/>
    <property type="match status" value="1"/>
</dbReference>
<feature type="domain" description="Nif11" evidence="1">
    <location>
        <begin position="1"/>
        <end position="47"/>
    </location>
</feature>
<gene>
    <name evidence="2" type="ORF">KHM83_01550</name>
</gene>
<accession>A0ABS5PK31</accession>
<keyword evidence="3" id="KW-1185">Reference proteome</keyword>
<reference evidence="2 3" key="1">
    <citation type="submission" date="2021-05" db="EMBL/GenBank/DDBJ databases">
        <title>Fusibacter ferrireducens sp. nov., an anaerobic, sulfur- and Fe-reducing bacterium isolated from the mangrove sediment.</title>
        <authorList>
            <person name="Qiu D."/>
        </authorList>
    </citation>
    <scope>NUCLEOTIDE SEQUENCE [LARGE SCALE GENOMIC DNA]</scope>
    <source>
        <strain evidence="2 3">DSM 12116</strain>
    </source>
</reference>
<evidence type="ECO:0000313" key="3">
    <source>
        <dbReference type="Proteomes" id="UP000746471"/>
    </source>
</evidence>
<comment type="caution">
    <text evidence="2">The sequence shown here is derived from an EMBL/GenBank/DDBJ whole genome shotgun (WGS) entry which is preliminary data.</text>
</comment>
<dbReference type="InterPro" id="IPR012903">
    <property type="entry name" value="Nif11"/>
</dbReference>
<evidence type="ECO:0000259" key="1">
    <source>
        <dbReference type="Pfam" id="PF07862"/>
    </source>
</evidence>
<name>A0ABS5PK31_9FIRM</name>
<sequence length="90" mass="9482">MSVEAIKAFQLFLEKDETARNEVAALKMDDAAIVSYANAKGFDFSLETLTALRKGEAELDMESLGDVSGGTRVGALVTTVTAVGVVLIIS</sequence>
<organism evidence="2 3">
    <name type="scientific">Fusibacter paucivorans</name>
    <dbReference type="NCBI Taxonomy" id="76009"/>
    <lineage>
        <taxon>Bacteria</taxon>
        <taxon>Bacillati</taxon>
        <taxon>Bacillota</taxon>
        <taxon>Clostridia</taxon>
        <taxon>Eubacteriales</taxon>
        <taxon>Eubacteriales Family XII. Incertae Sedis</taxon>
        <taxon>Fusibacter</taxon>
    </lineage>
</organism>
<dbReference type="Proteomes" id="UP000746471">
    <property type="component" value="Unassembled WGS sequence"/>
</dbReference>
<proteinExistence type="predicted"/>
<protein>
    <submittedName>
        <fullName evidence="2">Nif11-like leader peptide family natural product</fullName>
    </submittedName>
</protein>